<dbReference type="EMBL" id="JAHVHU010000017">
    <property type="protein sequence ID" value="MBY5959701.1"/>
    <property type="molecule type" value="Genomic_DNA"/>
</dbReference>
<accession>A0A953HZQ9</accession>
<organism evidence="1 2">
    <name type="scientific">Membranihabitans marinus</name>
    <dbReference type="NCBI Taxonomy" id="1227546"/>
    <lineage>
        <taxon>Bacteria</taxon>
        <taxon>Pseudomonadati</taxon>
        <taxon>Bacteroidota</taxon>
        <taxon>Saprospiria</taxon>
        <taxon>Saprospirales</taxon>
        <taxon>Saprospiraceae</taxon>
        <taxon>Membranihabitans</taxon>
    </lineage>
</organism>
<reference evidence="1" key="1">
    <citation type="submission" date="2021-06" db="EMBL/GenBank/DDBJ databases">
        <title>44 bacteria genomes isolated from Dapeng, Shenzhen.</title>
        <authorList>
            <person name="Zheng W."/>
            <person name="Yu S."/>
            <person name="Huang Y."/>
        </authorList>
    </citation>
    <scope>NUCLEOTIDE SEQUENCE</scope>
    <source>
        <strain evidence="1">DP5N28-2</strain>
    </source>
</reference>
<evidence type="ECO:0000313" key="2">
    <source>
        <dbReference type="Proteomes" id="UP000753961"/>
    </source>
</evidence>
<name>A0A953HZQ9_9BACT</name>
<sequence length="846" mass="91563">MKSSIQNQPTMNIRACLYTFSGLPMILITLLILLSPSGVTVAQTNSGISYQAVVRNSKGDMIENDQVGIRFSILHGTPNGNVLYQERQEVKTNEDGLISLIIGAGSNIQGDFDKIDWSAGPRFLQTEVDPDGGSQYTISGVTEMTAVPYAYYAEHVKNTDDADADPANEIQNLNLSGTTLSISQGNDVDLSPLTGTDAQTLTYDNNTGQLNISGGNAVTLPLSSGGDNWGSQHIVSDSTLTGNGTSADPLSVVQSSGPSLWKKESGKDDIYYDEGTVQVKDNFYFSEMNAQHFTNMDYDSIQASRLDNFSLDFNAKNGSYSSGYGALGAYVTIDSQNLEMNSYRVMFSDEENIPSAVFTPDSLTMHSQVGLLYPEVATLKAGELRMEWLYTGLKSRYGAGSTTHENGEHQSILNPYQLDIWETTQSTPFHRLHLSGDSLQMFNSAKWKTVDIKGDNSIGGQINLYNLSGSKLSFLGGTDLPGVGGKLCLFTPGQDIEKFCALATEDFGGELTLFGKEFANFYAGGEDNKGHAYVADTTGLSRAGMSVNDEQKGVLYTRGGYVTIQDKFGTDLNGIDQDILWMGTGIGTPSLVIGKSLDIPEAGYQLIFGKNHTPNVYLGYDETISPGNVGIINLFDGNGDRGASINGMGDIKGRTFELKNGNGDVTHSQGIFLGGNPYSNLYAPSGNIAISMSTDPQQNGGELRVYDKSGNDKASIYVDNAGVSHIVANVKNFRIDHPTDSSKEIWYASVEGPEAAIYQRGTAQVVDGECFVPFADHFRVILNTSSATVQLTPRHWDTFGLAVTSITDTGFYVKELKGGTGQFEFDWEVKAVRKGMENFEPVRAKK</sequence>
<dbReference type="AlphaFoldDB" id="A0A953HZQ9"/>
<proteinExistence type="predicted"/>
<protein>
    <submittedName>
        <fullName evidence="1">Uncharacterized protein</fullName>
    </submittedName>
</protein>
<gene>
    <name evidence="1" type="ORF">KUV50_16220</name>
</gene>
<keyword evidence="2" id="KW-1185">Reference proteome</keyword>
<evidence type="ECO:0000313" key="1">
    <source>
        <dbReference type="EMBL" id="MBY5959701.1"/>
    </source>
</evidence>
<dbReference type="RefSeq" id="WP_222581239.1">
    <property type="nucleotide sequence ID" value="NZ_JAHVHU010000017.1"/>
</dbReference>
<comment type="caution">
    <text evidence="1">The sequence shown here is derived from an EMBL/GenBank/DDBJ whole genome shotgun (WGS) entry which is preliminary data.</text>
</comment>
<dbReference type="Proteomes" id="UP000753961">
    <property type="component" value="Unassembled WGS sequence"/>
</dbReference>